<dbReference type="OMA" id="GPVCANC"/>
<dbReference type="EMBL" id="AMYD01004277">
    <property type="protein sequence ID" value="EQB43458.1"/>
    <property type="molecule type" value="Genomic_DNA"/>
</dbReference>
<feature type="region of interest" description="Disordered" evidence="2">
    <location>
        <begin position="447"/>
        <end position="470"/>
    </location>
</feature>
<dbReference type="Proteomes" id="UP000015530">
    <property type="component" value="Unassembled WGS sequence"/>
</dbReference>
<organism evidence="3 4">
    <name type="scientific">Colletotrichum gloeosporioides (strain Cg-14)</name>
    <name type="common">Anthracnose fungus</name>
    <name type="synonym">Glomerella cingulata</name>
    <dbReference type="NCBI Taxonomy" id="1237896"/>
    <lineage>
        <taxon>Eukaryota</taxon>
        <taxon>Fungi</taxon>
        <taxon>Dikarya</taxon>
        <taxon>Ascomycota</taxon>
        <taxon>Pezizomycotina</taxon>
        <taxon>Sordariomycetes</taxon>
        <taxon>Hypocreomycetidae</taxon>
        <taxon>Glomerellales</taxon>
        <taxon>Glomerellaceae</taxon>
        <taxon>Colletotrichum</taxon>
        <taxon>Colletotrichum gloeosporioides species complex</taxon>
    </lineage>
</organism>
<sequence length="510" mass="56945">MVSARSAANSWAVPFQIYALGWTSASRIVTGKGSKAKAADVLCPHQPWDKGLANLQLRHLRCRANVCDCVGPVCANCRRRQEHCSYLGLLADALNRENGGDKTGDTLSMVRRAATVAAHASSRDALNASLPAEKLRADEAELKHHFLTQAWFTFSLQSDPRKCDVWSRWVPQLASRNVFIHQSMLSIAALHLCHLEPPEMKRYYSMACQHAIQASNYFRLAVPEVTEENWLATFVFAMCNGIFGYYRPFADEKVMGQVNSFEPAKALNVMRVAAKFSDTVTPHVFKSPIRDKLAQVDIKEWRDSSDIALRPSLQKIARFIDFLSLGSEATGTPEDDTKVYLSALVALKSWMSSLPGRPRIWKHFILWPSLVSEQYLSLLRFKEPVALMIFVLWCEVMFLAPRRWYLIAWYDRGHGSALKELSQLAESPAQKFWETMAADMSNDGLSDCAGSETDGSTTGPATPSTVKSEDVGCRRGGFLMLSTGEEYRQGKGFAVTTSCRDYSGMIAKAR</sequence>
<dbReference type="AlphaFoldDB" id="T0JSP3"/>
<dbReference type="HOGENOM" id="CLU_024934_5_2_1"/>
<feature type="compositionally biased region" description="Polar residues" evidence="2">
    <location>
        <begin position="453"/>
        <end position="466"/>
    </location>
</feature>
<evidence type="ECO:0008006" key="5">
    <source>
        <dbReference type="Google" id="ProtNLM"/>
    </source>
</evidence>
<keyword evidence="1" id="KW-0539">Nucleus</keyword>
<name>T0JSP3_COLGC</name>
<dbReference type="InterPro" id="IPR021858">
    <property type="entry name" value="Fun_TF"/>
</dbReference>
<comment type="caution">
    <text evidence="3">The sequence shown here is derived from an EMBL/GenBank/DDBJ whole genome shotgun (WGS) entry which is preliminary data.</text>
</comment>
<dbReference type="STRING" id="1237896.T0JSP3"/>
<dbReference type="GO" id="GO:0001228">
    <property type="term" value="F:DNA-binding transcription activator activity, RNA polymerase II-specific"/>
    <property type="evidence" value="ECO:0007669"/>
    <property type="project" value="TreeGrafter"/>
</dbReference>
<dbReference type="eggNOG" id="ENOG502SRUC">
    <property type="taxonomic scope" value="Eukaryota"/>
</dbReference>
<evidence type="ECO:0000313" key="3">
    <source>
        <dbReference type="EMBL" id="EQB43458.1"/>
    </source>
</evidence>
<dbReference type="Pfam" id="PF11951">
    <property type="entry name" value="Fungal_trans_2"/>
    <property type="match status" value="1"/>
</dbReference>
<evidence type="ECO:0000256" key="2">
    <source>
        <dbReference type="SAM" id="MobiDB-lite"/>
    </source>
</evidence>
<dbReference type="PANTHER" id="PTHR47784:SF5">
    <property type="entry name" value="STEROL UPTAKE CONTROL PROTEIN 2"/>
    <property type="match status" value="1"/>
</dbReference>
<dbReference type="InterPro" id="IPR053157">
    <property type="entry name" value="Sterol_Uptake_Regulator"/>
</dbReference>
<reference evidence="4" key="1">
    <citation type="journal article" date="2013" name="Mol. Plant Microbe Interact.">
        <title>Global aspects of pacC regulation of pathogenicity genes in Colletotrichum gloeosporioides as revealed by transcriptome analysis.</title>
        <authorList>
            <person name="Alkan N."/>
            <person name="Meng X."/>
            <person name="Friedlander G."/>
            <person name="Reuveni E."/>
            <person name="Sukno S."/>
            <person name="Sherman A."/>
            <person name="Thon M."/>
            <person name="Fluhr R."/>
            <person name="Prusky D."/>
        </authorList>
    </citation>
    <scope>NUCLEOTIDE SEQUENCE [LARGE SCALE GENOMIC DNA]</scope>
    <source>
        <strain evidence="4">Cg-14</strain>
    </source>
</reference>
<proteinExistence type="predicted"/>
<dbReference type="PANTHER" id="PTHR47784">
    <property type="entry name" value="STEROL UPTAKE CONTROL PROTEIN 2"/>
    <property type="match status" value="1"/>
</dbReference>
<protein>
    <recommendedName>
        <fullName evidence="5">Zn(2)-C6 fungal-type domain-containing protein</fullName>
    </recommendedName>
</protein>
<evidence type="ECO:0000313" key="4">
    <source>
        <dbReference type="Proteomes" id="UP000015530"/>
    </source>
</evidence>
<accession>T0JSP3</accession>
<evidence type="ECO:0000256" key="1">
    <source>
        <dbReference type="ARBA" id="ARBA00023242"/>
    </source>
</evidence>
<dbReference type="OrthoDB" id="3546279at2759"/>
<gene>
    <name evidence="3" type="ORF">CGLO_17888</name>
</gene>